<accession>A0A1H8BWE3</accession>
<evidence type="ECO:0000313" key="3">
    <source>
        <dbReference type="Proteomes" id="UP000199450"/>
    </source>
</evidence>
<dbReference type="InterPro" id="IPR007048">
    <property type="entry name" value="IraD/Gp25-like"/>
</dbReference>
<dbReference type="EMBL" id="FOBV01000007">
    <property type="protein sequence ID" value="SEM86187.1"/>
    <property type="molecule type" value="Genomic_DNA"/>
</dbReference>
<sequence length="146" mass="16779">MDTPNYRMPFIPSALMTEGGSIDTCDMGESIAHNIMLLITTKKGENRYDENYGNDVWNLEFDNGVTSAVWETVFIKSLKRQIQEYEPRIINPQIDAHIQIVEHTYDTKEHTEIKKKVKIAINAKMEATGERFSFSTELFLSPMSID</sequence>
<gene>
    <name evidence="2" type="ORF">SAMN05421856_107201</name>
</gene>
<dbReference type="AlphaFoldDB" id="A0A1H8BWE3"/>
<protein>
    <submittedName>
        <fullName evidence="2">Gene 25-like lysozyme</fullName>
    </submittedName>
</protein>
<evidence type="ECO:0000259" key="1">
    <source>
        <dbReference type="Pfam" id="PF04965"/>
    </source>
</evidence>
<dbReference type="OrthoDB" id="1161413at2"/>
<reference evidence="3" key="1">
    <citation type="submission" date="2016-10" db="EMBL/GenBank/DDBJ databases">
        <authorList>
            <person name="Varghese N."/>
            <person name="Submissions S."/>
        </authorList>
    </citation>
    <scope>NUCLEOTIDE SEQUENCE [LARGE SCALE GENOMIC DNA]</scope>
    <source>
        <strain evidence="3">DSM 17453</strain>
    </source>
</reference>
<dbReference type="Proteomes" id="UP000199450">
    <property type="component" value="Unassembled WGS sequence"/>
</dbReference>
<proteinExistence type="predicted"/>
<name>A0A1H8BWE3_9FLAO</name>
<dbReference type="Gene3D" id="3.10.450.40">
    <property type="match status" value="1"/>
</dbReference>
<dbReference type="RefSeq" id="WP_090000906.1">
    <property type="nucleotide sequence ID" value="NZ_DAMCDB010000017.1"/>
</dbReference>
<dbReference type="SUPFAM" id="SSF160719">
    <property type="entry name" value="gpW/gp25-like"/>
    <property type="match status" value="1"/>
</dbReference>
<keyword evidence="3" id="KW-1185">Reference proteome</keyword>
<evidence type="ECO:0000313" key="2">
    <source>
        <dbReference type="EMBL" id="SEM86187.1"/>
    </source>
</evidence>
<organism evidence="2 3">
    <name type="scientific">Chryseobacterium taichungense</name>
    <dbReference type="NCBI Taxonomy" id="295069"/>
    <lineage>
        <taxon>Bacteria</taxon>
        <taxon>Pseudomonadati</taxon>
        <taxon>Bacteroidota</taxon>
        <taxon>Flavobacteriia</taxon>
        <taxon>Flavobacteriales</taxon>
        <taxon>Weeksellaceae</taxon>
        <taxon>Chryseobacterium group</taxon>
        <taxon>Chryseobacterium</taxon>
    </lineage>
</organism>
<dbReference type="STRING" id="295069.SAMN05421856_107201"/>
<feature type="domain" description="IraD/Gp25-like" evidence="1">
    <location>
        <begin position="27"/>
        <end position="128"/>
    </location>
</feature>
<dbReference type="Pfam" id="PF04965">
    <property type="entry name" value="GPW_gp25"/>
    <property type="match status" value="1"/>
</dbReference>